<name>A0A538S6H2_UNCEI</name>
<sequence>MLRAVLLVVLATTLAQAIPSCGGADEPTEVVGWIEAKRIDSFGHYFLIVINSVEYQVPGYFYQQVEVGDLVKWDGMTWTIVKKRNA</sequence>
<dbReference type="EMBL" id="VBOT01000211">
    <property type="protein sequence ID" value="TMQ46965.1"/>
    <property type="molecule type" value="Genomic_DNA"/>
</dbReference>
<proteinExistence type="predicted"/>
<gene>
    <name evidence="2" type="ORF">E6K73_14370</name>
</gene>
<comment type="caution">
    <text evidence="2">The sequence shown here is derived from an EMBL/GenBank/DDBJ whole genome shotgun (WGS) entry which is preliminary data.</text>
</comment>
<feature type="signal peptide" evidence="1">
    <location>
        <begin position="1"/>
        <end position="17"/>
    </location>
</feature>
<protein>
    <recommendedName>
        <fullName evidence="4">DUF5666 domain-containing protein</fullName>
    </recommendedName>
</protein>
<evidence type="ECO:0000313" key="3">
    <source>
        <dbReference type="Proteomes" id="UP000320184"/>
    </source>
</evidence>
<feature type="chain" id="PRO_5021699132" description="DUF5666 domain-containing protein" evidence="1">
    <location>
        <begin position="18"/>
        <end position="86"/>
    </location>
</feature>
<evidence type="ECO:0000313" key="2">
    <source>
        <dbReference type="EMBL" id="TMQ46965.1"/>
    </source>
</evidence>
<accession>A0A538S6H2</accession>
<dbReference type="Proteomes" id="UP000320184">
    <property type="component" value="Unassembled WGS sequence"/>
</dbReference>
<reference evidence="2 3" key="1">
    <citation type="journal article" date="2019" name="Nat. Microbiol.">
        <title>Mediterranean grassland soil C-N compound turnover is dependent on rainfall and depth, and is mediated by genomically divergent microorganisms.</title>
        <authorList>
            <person name="Diamond S."/>
            <person name="Andeer P.F."/>
            <person name="Li Z."/>
            <person name="Crits-Christoph A."/>
            <person name="Burstein D."/>
            <person name="Anantharaman K."/>
            <person name="Lane K.R."/>
            <person name="Thomas B.C."/>
            <person name="Pan C."/>
            <person name="Northen T.R."/>
            <person name="Banfield J.F."/>
        </authorList>
    </citation>
    <scope>NUCLEOTIDE SEQUENCE [LARGE SCALE GENOMIC DNA]</scope>
    <source>
        <strain evidence="2">WS_3</strain>
    </source>
</reference>
<dbReference type="AlphaFoldDB" id="A0A538S6H2"/>
<evidence type="ECO:0008006" key="4">
    <source>
        <dbReference type="Google" id="ProtNLM"/>
    </source>
</evidence>
<organism evidence="2 3">
    <name type="scientific">Eiseniibacteriota bacterium</name>
    <dbReference type="NCBI Taxonomy" id="2212470"/>
    <lineage>
        <taxon>Bacteria</taxon>
        <taxon>Candidatus Eiseniibacteriota</taxon>
    </lineage>
</organism>
<keyword evidence="1" id="KW-0732">Signal</keyword>
<evidence type="ECO:0000256" key="1">
    <source>
        <dbReference type="SAM" id="SignalP"/>
    </source>
</evidence>